<accession>A0A7R7XUQ9</accession>
<gene>
    <name evidence="2" type="ORF">APUU_60800A</name>
</gene>
<dbReference type="InterPro" id="IPR027417">
    <property type="entry name" value="P-loop_NTPase"/>
</dbReference>
<dbReference type="GeneID" id="64977757"/>
<sequence length="195" mass="21798">MGVKRIKKDSMLSGMDSLDNDSRVRILGIIDKLRELGVSKTVYLPQLVVVGDQSSGKSSLLEALTGLSFPIASDLCTRYATQIVLRRSRLEDAGAKISIIPGRKAQTDDDEMKGHLLSFEQSLPLDQFGLGGFTRIFDEAAEYMGVPGPTTENLENLKKRFSDDILKIELSGPEQRHCTKKRKIRPVRYSRTNKR</sequence>
<dbReference type="InterPro" id="IPR045063">
    <property type="entry name" value="Dynamin_N"/>
</dbReference>
<evidence type="ECO:0000313" key="2">
    <source>
        <dbReference type="EMBL" id="BCS27752.1"/>
    </source>
</evidence>
<reference evidence="2" key="2">
    <citation type="submission" date="2021-02" db="EMBL/GenBank/DDBJ databases">
        <title>Aspergillus puulaauensis MK2 genome sequence.</title>
        <authorList>
            <person name="Futagami T."/>
            <person name="Mori K."/>
            <person name="Kadooka C."/>
            <person name="Tanaka T."/>
        </authorList>
    </citation>
    <scope>NUCLEOTIDE SEQUENCE</scope>
    <source>
        <strain evidence="2">MK2</strain>
    </source>
</reference>
<organism evidence="2 3">
    <name type="scientific">Aspergillus puulaauensis</name>
    <dbReference type="NCBI Taxonomy" id="1220207"/>
    <lineage>
        <taxon>Eukaryota</taxon>
        <taxon>Fungi</taxon>
        <taxon>Dikarya</taxon>
        <taxon>Ascomycota</taxon>
        <taxon>Pezizomycotina</taxon>
        <taxon>Eurotiomycetes</taxon>
        <taxon>Eurotiomycetidae</taxon>
        <taxon>Eurotiales</taxon>
        <taxon>Aspergillaceae</taxon>
        <taxon>Aspergillus</taxon>
    </lineage>
</organism>
<dbReference type="AlphaFoldDB" id="A0A7R7XUQ9"/>
<dbReference type="OrthoDB" id="415706at2759"/>
<dbReference type="RefSeq" id="XP_041559946.1">
    <property type="nucleotide sequence ID" value="XM_041694080.1"/>
</dbReference>
<feature type="domain" description="Dynamin N-terminal" evidence="1">
    <location>
        <begin position="47"/>
        <end position="108"/>
    </location>
</feature>
<dbReference type="SUPFAM" id="SSF52540">
    <property type="entry name" value="P-loop containing nucleoside triphosphate hydrolases"/>
    <property type="match status" value="1"/>
</dbReference>
<evidence type="ECO:0000313" key="3">
    <source>
        <dbReference type="Proteomes" id="UP000654913"/>
    </source>
</evidence>
<dbReference type="InterPro" id="IPR022812">
    <property type="entry name" value="Dynamin"/>
</dbReference>
<dbReference type="Gene3D" id="3.40.50.300">
    <property type="entry name" value="P-loop containing nucleotide triphosphate hydrolases"/>
    <property type="match status" value="1"/>
</dbReference>
<keyword evidence="3" id="KW-1185">Reference proteome</keyword>
<dbReference type="EMBL" id="AP024448">
    <property type="protein sequence ID" value="BCS27752.1"/>
    <property type="molecule type" value="Genomic_DNA"/>
</dbReference>
<name>A0A7R7XUQ9_9EURO</name>
<dbReference type="PRINTS" id="PR00195">
    <property type="entry name" value="DYNAMIN"/>
</dbReference>
<dbReference type="Pfam" id="PF00350">
    <property type="entry name" value="Dynamin_N"/>
    <property type="match status" value="1"/>
</dbReference>
<reference evidence="2" key="1">
    <citation type="submission" date="2021-01" db="EMBL/GenBank/DDBJ databases">
        <authorList>
            <consortium name="Aspergillus puulaauensis MK2 genome sequencing consortium"/>
            <person name="Kazuki M."/>
            <person name="Futagami T."/>
        </authorList>
    </citation>
    <scope>NUCLEOTIDE SEQUENCE</scope>
    <source>
        <strain evidence="2">MK2</strain>
    </source>
</reference>
<dbReference type="KEGG" id="apuu:APUU_60800A"/>
<dbReference type="Proteomes" id="UP000654913">
    <property type="component" value="Chromosome 6"/>
</dbReference>
<evidence type="ECO:0000259" key="1">
    <source>
        <dbReference type="Pfam" id="PF00350"/>
    </source>
</evidence>
<proteinExistence type="predicted"/>
<protein>
    <recommendedName>
        <fullName evidence="1">Dynamin N-terminal domain-containing protein</fullName>
    </recommendedName>
</protein>